<keyword evidence="3" id="KW-1185">Reference proteome</keyword>
<feature type="domain" description="DUF2520" evidence="1">
    <location>
        <begin position="127"/>
        <end position="243"/>
    </location>
</feature>
<protein>
    <submittedName>
        <fullName evidence="2">DUF2520 domain-containing protein</fullName>
    </submittedName>
</protein>
<dbReference type="InterPro" id="IPR008927">
    <property type="entry name" value="6-PGluconate_DH-like_C_sf"/>
</dbReference>
<reference evidence="2" key="1">
    <citation type="submission" date="2021-03" db="EMBL/GenBank/DDBJ databases">
        <authorList>
            <person name="Wang G."/>
        </authorList>
    </citation>
    <scope>NUCLEOTIDE SEQUENCE</scope>
    <source>
        <strain evidence="2">KCTC 12899</strain>
    </source>
</reference>
<dbReference type="SUPFAM" id="SSF48179">
    <property type="entry name" value="6-phosphogluconate dehydrogenase C-terminal domain-like"/>
    <property type="match status" value="1"/>
</dbReference>
<gene>
    <name evidence="2" type="ORF">J3U88_17140</name>
</gene>
<evidence type="ECO:0000313" key="2">
    <source>
        <dbReference type="EMBL" id="MBO1320203.1"/>
    </source>
</evidence>
<dbReference type="PANTHER" id="PTHR40459:SF1">
    <property type="entry name" value="CONSERVED HYPOTHETICAL ALANINE AND LEUCINE RICH PROTEIN"/>
    <property type="match status" value="1"/>
</dbReference>
<evidence type="ECO:0000259" key="1">
    <source>
        <dbReference type="Pfam" id="PF10728"/>
    </source>
</evidence>
<proteinExistence type="predicted"/>
<dbReference type="InterPro" id="IPR018931">
    <property type="entry name" value="DUF2520"/>
</dbReference>
<name>A0A8J7U581_9BACT</name>
<dbReference type="RefSeq" id="WP_207860157.1">
    <property type="nucleotide sequence ID" value="NZ_JAFREP010000016.1"/>
</dbReference>
<dbReference type="Proteomes" id="UP000664417">
    <property type="component" value="Unassembled WGS sequence"/>
</dbReference>
<dbReference type="Pfam" id="PF10728">
    <property type="entry name" value="DUF2520"/>
    <property type="match status" value="1"/>
</dbReference>
<sequence length="256" mass="27329">MTQSVGIIGMGRLGCSLATSLRDVGRPVQERRRGDAQPLAAWLKPCSVVCLTVRDDELAPLVAELAAFPMVGKTVLIFSGATPLSVAKPLENVGAVIGKLHPLQTFAQRDRAPMPPDTHYAYEGEVAALVTPWVQAWGGRLHQLTGDQWARYHTAAVYAANFLPLMIRAGCQLLAPLAADRQDALDWLAPLIQNSVANALDGGQDLPFSGPAIRGDAAVVARQAELLEQLEPELADLYRLASQMVAAKSGHDVAGQ</sequence>
<organism evidence="2 3">
    <name type="scientific">Acanthopleuribacter pedis</name>
    <dbReference type="NCBI Taxonomy" id="442870"/>
    <lineage>
        <taxon>Bacteria</taxon>
        <taxon>Pseudomonadati</taxon>
        <taxon>Acidobacteriota</taxon>
        <taxon>Holophagae</taxon>
        <taxon>Acanthopleuribacterales</taxon>
        <taxon>Acanthopleuribacteraceae</taxon>
        <taxon>Acanthopleuribacter</taxon>
    </lineage>
</organism>
<dbReference type="InterPro" id="IPR036291">
    <property type="entry name" value="NAD(P)-bd_dom_sf"/>
</dbReference>
<dbReference type="Gene3D" id="3.40.50.720">
    <property type="entry name" value="NAD(P)-binding Rossmann-like Domain"/>
    <property type="match status" value="1"/>
</dbReference>
<dbReference type="EMBL" id="JAFREP010000016">
    <property type="protein sequence ID" value="MBO1320203.1"/>
    <property type="molecule type" value="Genomic_DNA"/>
</dbReference>
<dbReference type="PANTHER" id="PTHR40459">
    <property type="entry name" value="CONSERVED HYPOTHETICAL ALANINE AND LEUCINE RICH PROTEIN"/>
    <property type="match status" value="1"/>
</dbReference>
<accession>A0A8J7U581</accession>
<dbReference type="AlphaFoldDB" id="A0A8J7U581"/>
<comment type="caution">
    <text evidence="2">The sequence shown here is derived from an EMBL/GenBank/DDBJ whole genome shotgun (WGS) entry which is preliminary data.</text>
</comment>
<dbReference type="Gene3D" id="1.10.1040.20">
    <property type="entry name" value="ProC-like, C-terminal domain"/>
    <property type="match status" value="1"/>
</dbReference>
<dbReference type="InterPro" id="IPR037108">
    <property type="entry name" value="TM1727-like_C_sf"/>
</dbReference>
<evidence type="ECO:0000313" key="3">
    <source>
        <dbReference type="Proteomes" id="UP000664417"/>
    </source>
</evidence>
<dbReference type="SUPFAM" id="SSF51735">
    <property type="entry name" value="NAD(P)-binding Rossmann-fold domains"/>
    <property type="match status" value="1"/>
</dbReference>